<name>A0A5B9PG45_9BACT</name>
<dbReference type="KEGG" id="mff:MFFC18_34670"/>
<keyword evidence="2" id="KW-1185">Reference proteome</keyword>
<accession>A0A5B9PG45</accession>
<organism evidence="1 2">
    <name type="scientific">Mariniblastus fucicola</name>
    <dbReference type="NCBI Taxonomy" id="980251"/>
    <lineage>
        <taxon>Bacteria</taxon>
        <taxon>Pseudomonadati</taxon>
        <taxon>Planctomycetota</taxon>
        <taxon>Planctomycetia</taxon>
        <taxon>Pirellulales</taxon>
        <taxon>Pirellulaceae</taxon>
        <taxon>Mariniblastus</taxon>
    </lineage>
</organism>
<dbReference type="EMBL" id="CP042912">
    <property type="protein sequence ID" value="QEG23566.1"/>
    <property type="molecule type" value="Genomic_DNA"/>
</dbReference>
<proteinExistence type="predicted"/>
<dbReference type="AlphaFoldDB" id="A0A5B9PG45"/>
<reference evidence="1 2" key="1">
    <citation type="submission" date="2019-08" db="EMBL/GenBank/DDBJ databases">
        <title>Deep-cultivation of Planctomycetes and their phenomic and genomic characterization uncovers novel biology.</title>
        <authorList>
            <person name="Wiegand S."/>
            <person name="Jogler M."/>
            <person name="Boedeker C."/>
            <person name="Pinto D."/>
            <person name="Vollmers J."/>
            <person name="Rivas-Marin E."/>
            <person name="Kohn T."/>
            <person name="Peeters S.H."/>
            <person name="Heuer A."/>
            <person name="Rast P."/>
            <person name="Oberbeckmann S."/>
            <person name="Bunk B."/>
            <person name="Jeske O."/>
            <person name="Meyerdierks A."/>
            <person name="Storesund J.E."/>
            <person name="Kallscheuer N."/>
            <person name="Luecker S."/>
            <person name="Lage O.M."/>
            <person name="Pohl T."/>
            <person name="Merkel B.J."/>
            <person name="Hornburger P."/>
            <person name="Mueller R.-W."/>
            <person name="Bruemmer F."/>
            <person name="Labrenz M."/>
            <person name="Spormann A.M."/>
            <person name="Op den Camp H."/>
            <person name="Overmann J."/>
            <person name="Amann R."/>
            <person name="Jetten M.S.M."/>
            <person name="Mascher T."/>
            <person name="Medema M.H."/>
            <person name="Devos D.P."/>
            <person name="Kaster A.-K."/>
            <person name="Ovreas L."/>
            <person name="Rohde M."/>
            <person name="Galperin M.Y."/>
            <person name="Jogler C."/>
        </authorList>
    </citation>
    <scope>NUCLEOTIDE SEQUENCE [LARGE SCALE GENOMIC DNA]</scope>
    <source>
        <strain evidence="1 2">FC18</strain>
    </source>
</reference>
<sequence>MFQRETCLGLEDFITVSSRLHATQAMNRDLLARKIHLPSHELPAESDGRSITFEILCLQTRLTFPGTGTMPDLDFDFLRSFFSLGASAAALASSIYLWLSRFKKEQPNLSIEQVSPLLAEFVWPRNFAELYQAIVPNESEGLVCLWTNVAVINNSTMPNAVLQIDAWVKLANGKWQPTIVDLCEEAKLPINVEPHSTSRLSLQLATKLPYDSTRSSNQDRVDQAMVQLAENRDVKIRIRGVKQKAFQAIVVQPRNLAETKFGLSADASRRAA</sequence>
<dbReference type="STRING" id="980251.GCA_001642875_04486"/>
<evidence type="ECO:0000313" key="2">
    <source>
        <dbReference type="Proteomes" id="UP000322214"/>
    </source>
</evidence>
<evidence type="ECO:0000313" key="1">
    <source>
        <dbReference type="EMBL" id="QEG23566.1"/>
    </source>
</evidence>
<protein>
    <submittedName>
        <fullName evidence="1">Uncharacterized protein</fullName>
    </submittedName>
</protein>
<gene>
    <name evidence="1" type="ORF">MFFC18_34670</name>
</gene>
<dbReference type="Proteomes" id="UP000322214">
    <property type="component" value="Chromosome"/>
</dbReference>